<accession>A0AA96ELD4</accession>
<protein>
    <submittedName>
        <fullName evidence="1">Uncharacterized protein</fullName>
    </submittedName>
</protein>
<reference evidence="1" key="1">
    <citation type="submission" date="2023-07" db="EMBL/GenBank/DDBJ databases">
        <authorList>
            <person name="Xia Y."/>
        </authorList>
    </citation>
    <scope>NUCLEOTIDE SEQUENCE</scope>
    <source>
        <strain evidence="1">F</strain>
    </source>
</reference>
<organism evidence="1">
    <name type="scientific">Marseillevirus sp</name>
    <dbReference type="NCBI Taxonomy" id="2809551"/>
    <lineage>
        <taxon>Viruses</taxon>
        <taxon>Varidnaviria</taxon>
        <taxon>Bamfordvirae</taxon>
        <taxon>Nucleocytoviricota</taxon>
        <taxon>Megaviricetes</taxon>
        <taxon>Pimascovirales</taxon>
        <taxon>Pimascovirales incertae sedis</taxon>
        <taxon>Marseilleviridae</taxon>
        <taxon>Marseillevirus</taxon>
    </lineage>
</organism>
<proteinExistence type="predicted"/>
<sequence>MTNMAVAYIVRGGNGWTKTSCMVGVSPNWEETKKYWQMEGINPEIFAEVRVDDFKDAREKLREIFSNGLRGERIPGFLDTSYMSILEIISLFDYAVGVTDSKKGYAGGLD</sequence>
<gene>
    <name evidence="1" type="ORF">MarFTMF_024</name>
</gene>
<evidence type="ECO:0000313" key="1">
    <source>
        <dbReference type="EMBL" id="WNL49540.1"/>
    </source>
</evidence>
<dbReference type="EMBL" id="OR343188">
    <property type="protein sequence ID" value="WNL49540.1"/>
    <property type="molecule type" value="Genomic_DNA"/>
</dbReference>
<name>A0AA96ELD4_9VIRU</name>